<keyword evidence="2" id="KW-1185">Reference proteome</keyword>
<proteinExistence type="predicted"/>
<gene>
    <name evidence="1" type="ORF">JR316_0009245</name>
</gene>
<accession>A0ACB8GTK0</accession>
<dbReference type="Proteomes" id="UP000664032">
    <property type="component" value="Unassembled WGS sequence"/>
</dbReference>
<sequence length="712" mass="79937">MSDEATISQEARSASRVKKKRLRGACDACRIRKSDSAESPLNICSSCIANNVRCRHEMPRYQKLIDRHEEAIDYINNLQDRIQKLENYIQKIHPGQDIDRIINEPDGLLPANASYASTSSGTYGSISLKYPSNVDPHTNTVTYSTPENNDDQLGQDELDEISLSKDLKNLSTSDPADVRFFGQASSVMLAKHVTDVKKEITGDSEIVLSSKYRRPIYWNLCSWELPYINDLETVYIYPEYDLLMELITIYFEKVNNLIPLLHQPTFMESVKSGQHHWDSSFGMVVLLVCAHGAKYSKDPRVFMPDDSIGLSSGWKYFIQVPLHRKQLLYKSTVYDLQYYAARPYQLASMFLVGTSMPYACWNFAVIGLRYAYEKGIHRRQGQGNAPTVESELLKRAFWVLVCIDCCSSSFVGRPCTMHEAHDVEYPIECDDEYWETGDPKTAFKQPQGKPCSITAFNCFIKLCEILGFALRTLYANKKSKALLGFIGPDWEGKMVAELDSSINKWSEDLPEHLQWDPHRKDTVVFNQTSIAYTAGMVITFSLLAASRSTGQTGGSKEDIENLQKCMNYLQQIENRDSLREAGDIPEHGSQHINNASSSNDPSTVQSDPTHISQDMTEMSTAMFNELLGSTNISGSNHALNSWDLQRILLVEMGYLPNESAPITTSITSSLGPENPQLQNSAGIFQSNDGFNAFTQTVNGALSPLSDATNLIK</sequence>
<evidence type="ECO:0000313" key="1">
    <source>
        <dbReference type="EMBL" id="KAH9478784.1"/>
    </source>
</evidence>
<organism evidence="1 2">
    <name type="scientific">Psilocybe cubensis</name>
    <name type="common">Psychedelic mushroom</name>
    <name type="synonym">Stropharia cubensis</name>
    <dbReference type="NCBI Taxonomy" id="181762"/>
    <lineage>
        <taxon>Eukaryota</taxon>
        <taxon>Fungi</taxon>
        <taxon>Dikarya</taxon>
        <taxon>Basidiomycota</taxon>
        <taxon>Agaricomycotina</taxon>
        <taxon>Agaricomycetes</taxon>
        <taxon>Agaricomycetidae</taxon>
        <taxon>Agaricales</taxon>
        <taxon>Agaricineae</taxon>
        <taxon>Strophariaceae</taxon>
        <taxon>Psilocybe</taxon>
    </lineage>
</organism>
<evidence type="ECO:0000313" key="2">
    <source>
        <dbReference type="Proteomes" id="UP000664032"/>
    </source>
</evidence>
<comment type="caution">
    <text evidence="1">The sequence shown here is derived from an EMBL/GenBank/DDBJ whole genome shotgun (WGS) entry which is preliminary data.</text>
</comment>
<name>A0ACB8GTK0_PSICU</name>
<protein>
    <submittedName>
        <fullName evidence="1">Transcriptional activator protein acu-15</fullName>
    </submittedName>
</protein>
<reference evidence="1" key="1">
    <citation type="submission" date="2021-10" db="EMBL/GenBank/DDBJ databases">
        <title>Psilocybe cubensis genome.</title>
        <authorList>
            <person name="Mckernan K.J."/>
            <person name="Crawford S."/>
            <person name="Trippe A."/>
            <person name="Kane L.T."/>
            <person name="Mclaughlin S."/>
        </authorList>
    </citation>
    <scope>NUCLEOTIDE SEQUENCE</scope>
    <source>
        <strain evidence="1">MGC-MH-2018</strain>
    </source>
</reference>
<dbReference type="EMBL" id="JAFIQS020000008">
    <property type="protein sequence ID" value="KAH9478784.1"/>
    <property type="molecule type" value="Genomic_DNA"/>
</dbReference>